<dbReference type="AlphaFoldDB" id="A0A381NHC3"/>
<organism evidence="3">
    <name type="scientific">marine metagenome</name>
    <dbReference type="NCBI Taxonomy" id="408172"/>
    <lineage>
        <taxon>unclassified sequences</taxon>
        <taxon>metagenomes</taxon>
        <taxon>ecological metagenomes</taxon>
    </lineage>
</organism>
<feature type="domain" description="Dihydroorotate dehydrogenase catalytic" evidence="2">
    <location>
        <begin position="1"/>
        <end position="152"/>
    </location>
</feature>
<dbReference type="InterPro" id="IPR023359">
    <property type="entry name" value="Dihydro_DH_chainA_dom2"/>
</dbReference>
<gene>
    <name evidence="3" type="ORF">METZ01_LOCUS6846</name>
</gene>
<sequence length="153" mass="15818">MTASGTSGHGAELADHFDLADLGAVVVKSLHPDPWDGNPPPRVHATPAGMINSVGLQGPGVSAWLEEDLPALVASGARVVASIWGRTVDEFARAASLLADAPSQVVAVEVNASCPNLEDRRRLFAHSATATAEVVEAAAAANRPRWAKLSPNT</sequence>
<evidence type="ECO:0000256" key="1">
    <source>
        <dbReference type="ARBA" id="ARBA00023002"/>
    </source>
</evidence>
<dbReference type="Gene3D" id="3.20.20.70">
    <property type="entry name" value="Aldolase class I"/>
    <property type="match status" value="1"/>
</dbReference>
<dbReference type="GO" id="GO:0005737">
    <property type="term" value="C:cytoplasm"/>
    <property type="evidence" value="ECO:0007669"/>
    <property type="project" value="InterPro"/>
</dbReference>
<dbReference type="Pfam" id="PF01180">
    <property type="entry name" value="DHO_dh"/>
    <property type="match status" value="1"/>
</dbReference>
<dbReference type="EMBL" id="UINC01000361">
    <property type="protein sequence ID" value="SUZ53992.1"/>
    <property type="molecule type" value="Genomic_DNA"/>
</dbReference>
<dbReference type="Gene3D" id="2.30.26.10">
    <property type="entry name" value="Dihydroorotate Dehydrogenase A, chain A, domain 2"/>
    <property type="match status" value="1"/>
</dbReference>
<keyword evidence="1" id="KW-0560">Oxidoreductase</keyword>
<name>A0A381NHC3_9ZZZZ</name>
<dbReference type="InterPro" id="IPR013785">
    <property type="entry name" value="Aldolase_TIM"/>
</dbReference>
<accession>A0A381NHC3</accession>
<dbReference type="InterPro" id="IPR005720">
    <property type="entry name" value="Dihydroorotate_DH_cat"/>
</dbReference>
<feature type="non-terminal residue" evidence="3">
    <location>
        <position position="153"/>
    </location>
</feature>
<reference evidence="3" key="1">
    <citation type="submission" date="2018-05" db="EMBL/GenBank/DDBJ databases">
        <authorList>
            <person name="Lanie J.A."/>
            <person name="Ng W.-L."/>
            <person name="Kazmierczak K.M."/>
            <person name="Andrzejewski T.M."/>
            <person name="Davidsen T.M."/>
            <person name="Wayne K.J."/>
            <person name="Tettelin H."/>
            <person name="Glass J.I."/>
            <person name="Rusch D."/>
            <person name="Podicherti R."/>
            <person name="Tsui H.-C.T."/>
            <person name="Winkler M.E."/>
        </authorList>
    </citation>
    <scope>NUCLEOTIDE SEQUENCE</scope>
</reference>
<proteinExistence type="predicted"/>
<dbReference type="SUPFAM" id="SSF51395">
    <property type="entry name" value="FMN-linked oxidoreductases"/>
    <property type="match status" value="1"/>
</dbReference>
<dbReference type="GO" id="GO:0016627">
    <property type="term" value="F:oxidoreductase activity, acting on the CH-CH group of donors"/>
    <property type="evidence" value="ECO:0007669"/>
    <property type="project" value="InterPro"/>
</dbReference>
<evidence type="ECO:0000259" key="2">
    <source>
        <dbReference type="Pfam" id="PF01180"/>
    </source>
</evidence>
<protein>
    <recommendedName>
        <fullName evidence="2">Dihydroorotate dehydrogenase catalytic domain-containing protein</fullName>
    </recommendedName>
</protein>
<evidence type="ECO:0000313" key="3">
    <source>
        <dbReference type="EMBL" id="SUZ53992.1"/>
    </source>
</evidence>